<name>A0A0A9DTU7_ARUDO</name>
<feature type="region of interest" description="Disordered" evidence="1">
    <location>
        <begin position="45"/>
        <end position="188"/>
    </location>
</feature>
<feature type="compositionally biased region" description="Low complexity" evidence="1">
    <location>
        <begin position="143"/>
        <end position="160"/>
    </location>
</feature>
<protein>
    <submittedName>
        <fullName evidence="2">Uncharacterized protein</fullName>
    </submittedName>
</protein>
<evidence type="ECO:0000313" key="2">
    <source>
        <dbReference type="EMBL" id="JAD87187.1"/>
    </source>
</evidence>
<accession>A0A0A9DTU7</accession>
<dbReference type="AlphaFoldDB" id="A0A0A9DTU7"/>
<organism evidence="2">
    <name type="scientific">Arundo donax</name>
    <name type="common">Giant reed</name>
    <name type="synonym">Donax arundinaceus</name>
    <dbReference type="NCBI Taxonomy" id="35708"/>
    <lineage>
        <taxon>Eukaryota</taxon>
        <taxon>Viridiplantae</taxon>
        <taxon>Streptophyta</taxon>
        <taxon>Embryophyta</taxon>
        <taxon>Tracheophyta</taxon>
        <taxon>Spermatophyta</taxon>
        <taxon>Magnoliopsida</taxon>
        <taxon>Liliopsida</taxon>
        <taxon>Poales</taxon>
        <taxon>Poaceae</taxon>
        <taxon>PACMAD clade</taxon>
        <taxon>Arundinoideae</taxon>
        <taxon>Arundineae</taxon>
        <taxon>Arundo</taxon>
    </lineage>
</organism>
<reference evidence="2" key="1">
    <citation type="submission" date="2014-09" db="EMBL/GenBank/DDBJ databases">
        <authorList>
            <person name="Magalhaes I.L.F."/>
            <person name="Oliveira U."/>
            <person name="Santos F.R."/>
            <person name="Vidigal T.H.D.A."/>
            <person name="Brescovit A.D."/>
            <person name="Santos A.J."/>
        </authorList>
    </citation>
    <scope>NUCLEOTIDE SEQUENCE</scope>
    <source>
        <tissue evidence="2">Shoot tissue taken approximately 20 cm above the soil surface</tissue>
    </source>
</reference>
<reference evidence="2" key="2">
    <citation type="journal article" date="2015" name="Data Brief">
        <title>Shoot transcriptome of the giant reed, Arundo donax.</title>
        <authorList>
            <person name="Barrero R.A."/>
            <person name="Guerrero F.D."/>
            <person name="Moolhuijzen P."/>
            <person name="Goolsby J.A."/>
            <person name="Tidwell J."/>
            <person name="Bellgard S.E."/>
            <person name="Bellgard M.I."/>
        </authorList>
    </citation>
    <scope>NUCLEOTIDE SEQUENCE</scope>
    <source>
        <tissue evidence="2">Shoot tissue taken approximately 20 cm above the soil surface</tissue>
    </source>
</reference>
<evidence type="ECO:0000256" key="1">
    <source>
        <dbReference type="SAM" id="MobiDB-lite"/>
    </source>
</evidence>
<sequence length="188" mass="19243">MLLYRLKVLKQTGQENWVGPMRICAGVGIQYCPLFSLPIGVDANPSGTTSSPSPSPAPVSTLHSSSGSMPRSALPESPDRRSVSVPPPPGAVGRPMRRATAVSSVDAPASTSIGSPSSQQEGMQLRSAKSGTRAVGVAEPLPAASIRKSSGSSSESESAATWGREAPCVGDRERRGSASRRGGEGGES</sequence>
<feature type="compositionally biased region" description="Polar residues" evidence="1">
    <location>
        <begin position="109"/>
        <end position="130"/>
    </location>
</feature>
<proteinExistence type="predicted"/>
<dbReference type="EMBL" id="GBRH01210708">
    <property type="protein sequence ID" value="JAD87187.1"/>
    <property type="molecule type" value="Transcribed_RNA"/>
</dbReference>
<feature type="compositionally biased region" description="Basic and acidic residues" evidence="1">
    <location>
        <begin position="170"/>
        <end position="188"/>
    </location>
</feature>